<feature type="chain" id="PRO_5008615928" description="tRNA (Guanine-N1)-methyltransferase" evidence="3">
    <location>
        <begin position="22"/>
        <end position="201"/>
    </location>
</feature>
<evidence type="ECO:0000256" key="2">
    <source>
        <dbReference type="SAM" id="Phobius"/>
    </source>
</evidence>
<sequence length="201" mass="23425">MKSKILLLLFLAISLSNFSQESEPEPEPQVVEEDNSLEGQFDKIYRISTTYQVYKVIGKDKYLELKKNVLDSLKDAKNLISEKESLLKAERDNIKGTKDLLLKTQSELEASKKNENSISLFGTELSKTNYNLLLWSIIIVSLLALFYFIFKFSQSNVLTKEAQNNLLDVEQEFEEHRKKSLEREQKLRRQLQDEVNKLRNS</sequence>
<keyword evidence="2" id="KW-0812">Transmembrane</keyword>
<dbReference type="Proteomes" id="UP000092584">
    <property type="component" value="Unassembled WGS sequence"/>
</dbReference>
<evidence type="ECO:0000256" key="1">
    <source>
        <dbReference type="SAM" id="Coils"/>
    </source>
</evidence>
<feature type="transmembrane region" description="Helical" evidence="2">
    <location>
        <begin position="132"/>
        <end position="150"/>
    </location>
</feature>
<evidence type="ECO:0000313" key="5">
    <source>
        <dbReference type="Proteomes" id="UP000092584"/>
    </source>
</evidence>
<evidence type="ECO:0000313" key="4">
    <source>
        <dbReference type="EMBL" id="OBY66249.1"/>
    </source>
</evidence>
<feature type="signal peptide" evidence="3">
    <location>
        <begin position="1"/>
        <end position="21"/>
    </location>
</feature>
<evidence type="ECO:0000256" key="3">
    <source>
        <dbReference type="SAM" id="SignalP"/>
    </source>
</evidence>
<gene>
    <name evidence="4" type="ORF">LPB3_00890</name>
</gene>
<dbReference type="STRING" id="1774273.LPB03_07505"/>
<keyword evidence="1" id="KW-0175">Coiled coil</keyword>
<dbReference type="EMBL" id="LSFM01000002">
    <property type="protein sequence ID" value="OBY66249.1"/>
    <property type="molecule type" value="Genomic_DNA"/>
</dbReference>
<keyword evidence="2" id="KW-0472">Membrane</keyword>
<proteinExistence type="predicted"/>
<accession>A0A1B8U368</accession>
<feature type="coiled-coil region" evidence="1">
    <location>
        <begin position="159"/>
        <end position="201"/>
    </location>
</feature>
<keyword evidence="2" id="KW-1133">Transmembrane helix</keyword>
<protein>
    <recommendedName>
        <fullName evidence="6">tRNA (Guanine-N1)-methyltransferase</fullName>
    </recommendedName>
</protein>
<organism evidence="4 5">
    <name type="scientific">Polaribacter vadi</name>
    <dbReference type="NCBI Taxonomy" id="1774273"/>
    <lineage>
        <taxon>Bacteria</taxon>
        <taxon>Pseudomonadati</taxon>
        <taxon>Bacteroidota</taxon>
        <taxon>Flavobacteriia</taxon>
        <taxon>Flavobacteriales</taxon>
        <taxon>Flavobacteriaceae</taxon>
    </lineage>
</organism>
<keyword evidence="3" id="KW-0732">Signal</keyword>
<reference evidence="5" key="1">
    <citation type="submission" date="2016-02" db="EMBL/GenBank/DDBJ databases">
        <authorList>
            <person name="Shin S.-K."/>
            <person name="Yi H."/>
            <person name="Kim E."/>
        </authorList>
    </citation>
    <scope>NUCLEOTIDE SEQUENCE [LARGE SCALE GENOMIC DNA]</scope>
    <source>
        <strain evidence="5">LPB0003</strain>
    </source>
</reference>
<dbReference type="RefSeq" id="WP_065317715.1">
    <property type="nucleotide sequence ID" value="NZ_CP017477.1"/>
</dbReference>
<comment type="caution">
    <text evidence="4">The sequence shown here is derived from an EMBL/GenBank/DDBJ whole genome shotgun (WGS) entry which is preliminary data.</text>
</comment>
<dbReference type="AlphaFoldDB" id="A0A1B8U368"/>
<evidence type="ECO:0008006" key="6">
    <source>
        <dbReference type="Google" id="ProtNLM"/>
    </source>
</evidence>
<name>A0A1B8U368_9FLAO</name>
<keyword evidence="5" id="KW-1185">Reference proteome</keyword>
<dbReference type="KEGG" id="pob:LPB03_07505"/>